<reference evidence="1 2" key="1">
    <citation type="submission" date="2019-09" db="EMBL/GenBank/DDBJ databases">
        <title>H2 Metabolism Revealed by Metagenomic Analysis in Subglacial Sediment of East Antarctica.</title>
        <authorList>
            <person name="Yang Z."/>
            <person name="Zhang Y."/>
            <person name="Lv Y."/>
            <person name="Yan W."/>
            <person name="Xiao X."/>
            <person name="Sun B."/>
            <person name="Ma H."/>
        </authorList>
    </citation>
    <scope>NUCLEOTIDE SEQUENCE [LARGE SCALE GENOMIC DNA]</scope>
    <source>
        <strain evidence="1">Bin2_2</strain>
    </source>
</reference>
<proteinExistence type="predicted"/>
<comment type="caution">
    <text evidence="1">The sequence shown here is derived from an EMBL/GenBank/DDBJ whole genome shotgun (WGS) entry which is preliminary data.</text>
</comment>
<organism evidence="1 2">
    <name type="scientific">Sulfuriferula multivorans</name>
    <dbReference type="NCBI Taxonomy" id="1559896"/>
    <lineage>
        <taxon>Bacteria</taxon>
        <taxon>Pseudomonadati</taxon>
        <taxon>Pseudomonadota</taxon>
        <taxon>Betaproteobacteria</taxon>
        <taxon>Nitrosomonadales</taxon>
        <taxon>Sulfuricellaceae</taxon>
        <taxon>Sulfuriferula</taxon>
    </lineage>
</organism>
<evidence type="ECO:0000313" key="1">
    <source>
        <dbReference type="EMBL" id="NDP47514.1"/>
    </source>
</evidence>
<evidence type="ECO:0000313" key="2">
    <source>
        <dbReference type="Proteomes" id="UP000483432"/>
    </source>
</evidence>
<protein>
    <submittedName>
        <fullName evidence="1">Uncharacterized protein</fullName>
    </submittedName>
</protein>
<gene>
    <name evidence="1" type="ORF">GZ085_03815</name>
</gene>
<sequence length="52" mass="5514">MSVKALDFIHDTPGKNGNRWLLGGGGQTSAALAQLVSDARESIVIQSPYLVM</sequence>
<dbReference type="Proteomes" id="UP000483432">
    <property type="component" value="Unassembled WGS sequence"/>
</dbReference>
<name>A0A7C9K9D4_9PROT</name>
<accession>A0A7C9K9D4</accession>
<dbReference type="EMBL" id="JAAFGW010000036">
    <property type="protein sequence ID" value="NDP47514.1"/>
    <property type="molecule type" value="Genomic_DNA"/>
</dbReference>
<dbReference type="AlphaFoldDB" id="A0A7C9K9D4"/>